<dbReference type="OrthoDB" id="2125469at2759"/>
<keyword evidence="4" id="KW-0325">Glycoprotein</keyword>
<evidence type="ECO:0000256" key="12">
    <source>
        <dbReference type="SAM" id="SignalP"/>
    </source>
</evidence>
<dbReference type="PANTHER" id="PTHR46471:SF2">
    <property type="entry name" value="CHITIN DEACETYLASE-RELATED"/>
    <property type="match status" value="1"/>
</dbReference>
<dbReference type="Gene3D" id="3.20.20.370">
    <property type="entry name" value="Glycoside hydrolase/deacetylase"/>
    <property type="match status" value="1"/>
</dbReference>
<name>A0A0C2S4L8_AMAMK</name>
<keyword evidence="7" id="KW-0378">Hydrolase</keyword>
<protein>
    <submittedName>
        <fullName evidence="14">Carbohydrate esterase family 4 protein</fullName>
    </submittedName>
</protein>
<keyword evidence="8" id="KW-0472">Membrane</keyword>
<dbReference type="EMBL" id="KN818362">
    <property type="protein sequence ID" value="KIL57640.1"/>
    <property type="molecule type" value="Genomic_DNA"/>
</dbReference>
<feature type="chain" id="PRO_5002167197" evidence="12">
    <location>
        <begin position="18"/>
        <end position="254"/>
    </location>
</feature>
<evidence type="ECO:0000256" key="11">
    <source>
        <dbReference type="ARBA" id="ARBA00023316"/>
    </source>
</evidence>
<evidence type="ECO:0000259" key="13">
    <source>
        <dbReference type="PROSITE" id="PS51677"/>
    </source>
</evidence>
<keyword evidence="6 12" id="KW-0732">Signal</keyword>
<dbReference type="SUPFAM" id="SSF88713">
    <property type="entry name" value="Glycoside hydrolase/deacetylase"/>
    <property type="match status" value="1"/>
</dbReference>
<evidence type="ECO:0000256" key="1">
    <source>
        <dbReference type="ARBA" id="ARBA00001941"/>
    </source>
</evidence>
<keyword evidence="15" id="KW-1185">Reference proteome</keyword>
<dbReference type="GO" id="GO:0046872">
    <property type="term" value="F:metal ion binding"/>
    <property type="evidence" value="ECO:0007669"/>
    <property type="project" value="UniProtKB-KW"/>
</dbReference>
<keyword evidence="4" id="KW-0336">GPI-anchor</keyword>
<proteinExistence type="predicted"/>
<keyword evidence="5" id="KW-0479">Metal-binding</keyword>
<dbReference type="PANTHER" id="PTHR46471">
    <property type="entry name" value="CHITIN DEACETYLASE"/>
    <property type="match status" value="1"/>
</dbReference>
<dbReference type="InterPro" id="IPR011330">
    <property type="entry name" value="Glyco_hydro/deAcase_b/a-brl"/>
</dbReference>
<dbReference type="PROSITE" id="PS51677">
    <property type="entry name" value="NODB"/>
    <property type="match status" value="1"/>
</dbReference>
<keyword evidence="11" id="KW-0961">Cell wall biogenesis/degradation</keyword>
<evidence type="ECO:0000256" key="6">
    <source>
        <dbReference type="ARBA" id="ARBA00022729"/>
    </source>
</evidence>
<evidence type="ECO:0000313" key="15">
    <source>
        <dbReference type="Proteomes" id="UP000054549"/>
    </source>
</evidence>
<dbReference type="GO" id="GO:0005886">
    <property type="term" value="C:plasma membrane"/>
    <property type="evidence" value="ECO:0007669"/>
    <property type="project" value="UniProtKB-SubCell"/>
</dbReference>
<evidence type="ECO:0000256" key="3">
    <source>
        <dbReference type="ARBA" id="ARBA00022475"/>
    </source>
</evidence>
<comment type="subcellular location">
    <subcellularLocation>
        <location evidence="2">Cell membrane</location>
        <topology evidence="2">Lipid-anchor</topology>
        <topology evidence="2">GPI-anchor</topology>
    </subcellularLocation>
</comment>
<accession>A0A0C2S4L8</accession>
<dbReference type="CDD" id="cd10951">
    <property type="entry name" value="CE4_ClCDA_like"/>
    <property type="match status" value="1"/>
</dbReference>
<evidence type="ECO:0000256" key="9">
    <source>
        <dbReference type="ARBA" id="ARBA00023277"/>
    </source>
</evidence>
<dbReference type="GO" id="GO:0016810">
    <property type="term" value="F:hydrolase activity, acting on carbon-nitrogen (but not peptide) bonds"/>
    <property type="evidence" value="ECO:0007669"/>
    <property type="project" value="InterPro"/>
</dbReference>
<feature type="signal peptide" evidence="12">
    <location>
        <begin position="1"/>
        <end position="17"/>
    </location>
</feature>
<evidence type="ECO:0000256" key="10">
    <source>
        <dbReference type="ARBA" id="ARBA00023288"/>
    </source>
</evidence>
<keyword evidence="9" id="KW-0119">Carbohydrate metabolism</keyword>
<organism evidence="14 15">
    <name type="scientific">Amanita muscaria (strain Koide BX008)</name>
    <dbReference type="NCBI Taxonomy" id="946122"/>
    <lineage>
        <taxon>Eukaryota</taxon>
        <taxon>Fungi</taxon>
        <taxon>Dikarya</taxon>
        <taxon>Basidiomycota</taxon>
        <taxon>Agaricomycotina</taxon>
        <taxon>Agaricomycetes</taxon>
        <taxon>Agaricomycetidae</taxon>
        <taxon>Agaricales</taxon>
        <taxon>Pluteineae</taxon>
        <taxon>Amanitaceae</taxon>
        <taxon>Amanita</taxon>
    </lineage>
</organism>
<dbReference type="GO" id="GO:0071555">
    <property type="term" value="P:cell wall organization"/>
    <property type="evidence" value="ECO:0007669"/>
    <property type="project" value="UniProtKB-KW"/>
</dbReference>
<evidence type="ECO:0000256" key="4">
    <source>
        <dbReference type="ARBA" id="ARBA00022622"/>
    </source>
</evidence>
<evidence type="ECO:0000256" key="8">
    <source>
        <dbReference type="ARBA" id="ARBA00023136"/>
    </source>
</evidence>
<sequence length="254" mass="28844">MFILSALILSITVFVVSRPMEQATPRRAIPLANLVTRCNQPNMVALTFDDGPYIWAKNVSDTLTAAGAKGTFFYNGKNWDCVYNLNEIDNVKYVYSKGHQIASHTWSHPDLTKLTWDQIHNEMWLIEQALLRITGAYPAFFRPPYRSYNDLVLQAAYVRGQEVVLWDFDSQDSLGASVQQQKQNYDNVTAQCPENILALNHEVHETTVTEILPYAIEKLQAAGYKLVTVAECLGKQPYQYVIPPAQYNASTWKC</sequence>
<dbReference type="STRING" id="946122.A0A0C2S4L8"/>
<keyword evidence="10" id="KW-0449">Lipoprotein</keyword>
<keyword evidence="3" id="KW-1003">Cell membrane</keyword>
<dbReference type="HOGENOM" id="CLU_021264_11_2_1"/>
<dbReference type="InParanoid" id="A0A0C2S4L8"/>
<dbReference type="Pfam" id="PF01522">
    <property type="entry name" value="Polysacc_deac_1"/>
    <property type="match status" value="1"/>
</dbReference>
<evidence type="ECO:0000256" key="7">
    <source>
        <dbReference type="ARBA" id="ARBA00022801"/>
    </source>
</evidence>
<dbReference type="GO" id="GO:0005975">
    <property type="term" value="P:carbohydrate metabolic process"/>
    <property type="evidence" value="ECO:0007669"/>
    <property type="project" value="InterPro"/>
</dbReference>
<feature type="domain" description="NodB homology" evidence="13">
    <location>
        <begin position="42"/>
        <end position="227"/>
    </location>
</feature>
<evidence type="ECO:0000256" key="2">
    <source>
        <dbReference type="ARBA" id="ARBA00004609"/>
    </source>
</evidence>
<comment type="cofactor">
    <cofactor evidence="1">
        <name>Co(2+)</name>
        <dbReference type="ChEBI" id="CHEBI:48828"/>
    </cofactor>
</comment>
<dbReference type="GO" id="GO:0098552">
    <property type="term" value="C:side of membrane"/>
    <property type="evidence" value="ECO:0007669"/>
    <property type="project" value="UniProtKB-KW"/>
</dbReference>
<reference evidence="14 15" key="1">
    <citation type="submission" date="2014-04" db="EMBL/GenBank/DDBJ databases">
        <title>Evolutionary Origins and Diversification of the Mycorrhizal Mutualists.</title>
        <authorList>
            <consortium name="DOE Joint Genome Institute"/>
            <consortium name="Mycorrhizal Genomics Consortium"/>
            <person name="Kohler A."/>
            <person name="Kuo A."/>
            <person name="Nagy L.G."/>
            <person name="Floudas D."/>
            <person name="Copeland A."/>
            <person name="Barry K.W."/>
            <person name="Cichocki N."/>
            <person name="Veneault-Fourrey C."/>
            <person name="LaButti K."/>
            <person name="Lindquist E.A."/>
            <person name="Lipzen A."/>
            <person name="Lundell T."/>
            <person name="Morin E."/>
            <person name="Murat C."/>
            <person name="Riley R."/>
            <person name="Ohm R."/>
            <person name="Sun H."/>
            <person name="Tunlid A."/>
            <person name="Henrissat B."/>
            <person name="Grigoriev I.V."/>
            <person name="Hibbett D.S."/>
            <person name="Martin F."/>
        </authorList>
    </citation>
    <scope>NUCLEOTIDE SEQUENCE [LARGE SCALE GENOMIC DNA]</scope>
    <source>
        <strain evidence="14 15">Koide BX008</strain>
    </source>
</reference>
<gene>
    <name evidence="14" type="ORF">M378DRAFT_171528</name>
</gene>
<dbReference type="Proteomes" id="UP000054549">
    <property type="component" value="Unassembled WGS sequence"/>
</dbReference>
<dbReference type="AlphaFoldDB" id="A0A0C2S4L8"/>
<evidence type="ECO:0000256" key="5">
    <source>
        <dbReference type="ARBA" id="ARBA00022723"/>
    </source>
</evidence>
<evidence type="ECO:0000313" key="14">
    <source>
        <dbReference type="EMBL" id="KIL57640.1"/>
    </source>
</evidence>
<dbReference type="InterPro" id="IPR002509">
    <property type="entry name" value="NODB_dom"/>
</dbReference>